<feature type="region of interest" description="Disordered" evidence="1">
    <location>
        <begin position="92"/>
        <end position="125"/>
    </location>
</feature>
<evidence type="ECO:0000256" key="1">
    <source>
        <dbReference type="SAM" id="MobiDB-lite"/>
    </source>
</evidence>
<dbReference type="EMBL" id="CAMPGE010007378">
    <property type="protein sequence ID" value="CAI2366296.1"/>
    <property type="molecule type" value="Genomic_DNA"/>
</dbReference>
<organism evidence="2 3">
    <name type="scientific">Euplotes crassus</name>
    <dbReference type="NCBI Taxonomy" id="5936"/>
    <lineage>
        <taxon>Eukaryota</taxon>
        <taxon>Sar</taxon>
        <taxon>Alveolata</taxon>
        <taxon>Ciliophora</taxon>
        <taxon>Intramacronucleata</taxon>
        <taxon>Spirotrichea</taxon>
        <taxon>Hypotrichia</taxon>
        <taxon>Euplotida</taxon>
        <taxon>Euplotidae</taxon>
        <taxon>Moneuplotes</taxon>
    </lineage>
</organism>
<evidence type="ECO:0000313" key="3">
    <source>
        <dbReference type="Proteomes" id="UP001295684"/>
    </source>
</evidence>
<sequence length="334" mass="38534">MFAHQNLKCFESSEAQINMSVLSMLTHDMQDVLNKYLINFLVSSYSQRDRSDPPGSMNFDNAEDLNQIALNQRKNFYIPVPRYPCNKSCPSDEEGTLKNSACMQKQEITPDQKTDKSDNREAKSLEKIKPLSNSKRIKSICKSLQEIKQIKMDMTFDNETGCLATRCDVVYKTILRDFRRYFLEEYKVFKAHNFTDPALSESIFQFTSSVYPEKSPSECRCISLDLGSLLFPKEIVKDSNFLQVIQEFGTFGDDVETVKAEIMKIHGFLYKFSIDKIEECFQNISLSQLFITYIAKASKERMDENLTMKKNSSVYLKAMKILESRASECFPPLT</sequence>
<evidence type="ECO:0000313" key="2">
    <source>
        <dbReference type="EMBL" id="CAI2366296.1"/>
    </source>
</evidence>
<name>A0AAD1XD81_EUPCR</name>
<comment type="caution">
    <text evidence="2">The sequence shown here is derived from an EMBL/GenBank/DDBJ whole genome shotgun (WGS) entry which is preliminary data.</text>
</comment>
<feature type="compositionally biased region" description="Polar residues" evidence="1">
    <location>
        <begin position="97"/>
        <end position="107"/>
    </location>
</feature>
<feature type="compositionally biased region" description="Basic and acidic residues" evidence="1">
    <location>
        <begin position="108"/>
        <end position="125"/>
    </location>
</feature>
<keyword evidence="3" id="KW-1185">Reference proteome</keyword>
<reference evidence="2" key="1">
    <citation type="submission" date="2023-07" db="EMBL/GenBank/DDBJ databases">
        <authorList>
            <consortium name="AG Swart"/>
            <person name="Singh M."/>
            <person name="Singh A."/>
            <person name="Seah K."/>
            <person name="Emmerich C."/>
        </authorList>
    </citation>
    <scope>NUCLEOTIDE SEQUENCE</scope>
    <source>
        <strain evidence="2">DP1</strain>
    </source>
</reference>
<dbReference type="Proteomes" id="UP001295684">
    <property type="component" value="Unassembled WGS sequence"/>
</dbReference>
<proteinExistence type="predicted"/>
<accession>A0AAD1XD81</accession>
<dbReference type="AlphaFoldDB" id="A0AAD1XD81"/>
<gene>
    <name evidence="2" type="ORF">ECRASSUSDP1_LOCUS7569</name>
</gene>
<protein>
    <submittedName>
        <fullName evidence="2">Uncharacterized protein</fullName>
    </submittedName>
</protein>